<evidence type="ECO:0000313" key="8">
    <source>
        <dbReference type="Proteomes" id="UP001055172"/>
    </source>
</evidence>
<evidence type="ECO:0000256" key="3">
    <source>
        <dbReference type="ARBA" id="ARBA00022825"/>
    </source>
</evidence>
<evidence type="ECO:0000256" key="1">
    <source>
        <dbReference type="ARBA" id="ARBA00022670"/>
    </source>
</evidence>
<evidence type="ECO:0000313" key="7">
    <source>
        <dbReference type="EMBL" id="GJC86342.1"/>
    </source>
</evidence>
<dbReference type="GO" id="GO:0004252">
    <property type="term" value="F:serine-type endopeptidase activity"/>
    <property type="evidence" value="ECO:0007669"/>
    <property type="project" value="UniProtKB-UniRule"/>
</dbReference>
<dbReference type="PANTHER" id="PTHR43399:SF5">
    <property type="entry name" value="PEPTIDASE S8 FAMILY WITH PROTEASE-ASSOCIATED DOMAIN"/>
    <property type="match status" value="1"/>
</dbReference>
<dbReference type="SUPFAM" id="SSF52743">
    <property type="entry name" value="Subtilisin-like"/>
    <property type="match status" value="1"/>
</dbReference>
<evidence type="ECO:0000256" key="5">
    <source>
        <dbReference type="PROSITE-ProRule" id="PRU01240"/>
    </source>
</evidence>
<keyword evidence="1 5" id="KW-0645">Protease</keyword>
<dbReference type="InterPro" id="IPR015500">
    <property type="entry name" value="Peptidase_S8_subtilisin-rel"/>
</dbReference>
<evidence type="ECO:0000256" key="2">
    <source>
        <dbReference type="ARBA" id="ARBA00022801"/>
    </source>
</evidence>
<dbReference type="Pfam" id="PF00082">
    <property type="entry name" value="Peptidase_S8"/>
    <property type="match status" value="1"/>
</dbReference>
<dbReference type="GO" id="GO:0006508">
    <property type="term" value="P:proteolysis"/>
    <property type="evidence" value="ECO:0007669"/>
    <property type="project" value="UniProtKB-KW"/>
</dbReference>
<protein>
    <submittedName>
        <fullName evidence="7">Serine protease/ABC transporter B family protein tagC</fullName>
    </submittedName>
</protein>
<dbReference type="Proteomes" id="UP001055172">
    <property type="component" value="Unassembled WGS sequence"/>
</dbReference>
<dbReference type="InterPro" id="IPR000209">
    <property type="entry name" value="Peptidase_S8/S53_dom"/>
</dbReference>
<proteinExistence type="inferred from homology"/>
<dbReference type="InterPro" id="IPR051048">
    <property type="entry name" value="Peptidase_S8/S53_subtilisin"/>
</dbReference>
<gene>
    <name evidence="7" type="ORF">ColLi_09180</name>
</gene>
<feature type="active site" description="Charge relay system" evidence="4 5">
    <location>
        <position position="219"/>
    </location>
</feature>
<dbReference type="PROSITE" id="PS51892">
    <property type="entry name" value="SUBTILASE"/>
    <property type="match status" value="1"/>
</dbReference>
<dbReference type="EMBL" id="BPPX01000021">
    <property type="protein sequence ID" value="GJC86342.1"/>
    <property type="molecule type" value="Genomic_DNA"/>
</dbReference>
<dbReference type="InterPro" id="IPR036852">
    <property type="entry name" value="Peptidase_S8/S53_dom_sf"/>
</dbReference>
<comment type="similarity">
    <text evidence="5">Belongs to the peptidase S8 family.</text>
</comment>
<feature type="active site" description="Charge relay system" evidence="4 5">
    <location>
        <position position="258"/>
    </location>
</feature>
<feature type="domain" description="Peptidase S8/S53" evidence="6">
    <location>
        <begin position="210"/>
        <end position="526"/>
    </location>
</feature>
<feature type="active site" description="Charge relay system" evidence="4 5">
    <location>
        <position position="474"/>
    </location>
</feature>
<dbReference type="InterPro" id="IPR022398">
    <property type="entry name" value="Peptidase_S8_His-AS"/>
</dbReference>
<keyword evidence="8" id="KW-1185">Reference proteome</keyword>
<keyword evidence="2 5" id="KW-0378">Hydrolase</keyword>
<dbReference type="CDD" id="cd04842">
    <property type="entry name" value="Peptidases_S8_Kp43_protease"/>
    <property type="match status" value="1"/>
</dbReference>
<dbReference type="InterPro" id="IPR034058">
    <property type="entry name" value="TagA/B/C/D_pept_dom"/>
</dbReference>
<dbReference type="PROSITE" id="PS00137">
    <property type="entry name" value="SUBTILASE_HIS"/>
    <property type="match status" value="1"/>
</dbReference>
<dbReference type="Gene3D" id="3.40.50.200">
    <property type="entry name" value="Peptidase S8/S53 domain"/>
    <property type="match status" value="1"/>
</dbReference>
<sequence>MPLLNGNTFTLGSLEPEGSQFNSLDLSQAEEKPKRVLIETKVKLNLDQKKWLHHEAHLELEKNLGANTWLCKLNDATAVIDLSLLRGQDFVKDARDVPLDLKIQPELKNSETKEAIHTVDIVLYEKQSNDSISQLSEDIARRGSVDIVTMAFRRENSIIRLELPQSKLSEVAMDPRVSAIEKVHELALHNNVAREVMHADVLVNNTRFRGKGEIITVADSGFDKGSMVDTHPAFAGRVKSLIAVGRQKSGQTDDRVGHGTHVCGSALGNGSSEVMGGDIQGTAPEAELIIQALADENNRVFGRSSYLLTQLLDMAYEQGSRVHTNSWGPNWDTLTEQVPYNNASTDIDNFVWANPDMVVCFSAGNDGRERTKRGHIGGQAAAKNCITVGSCDNQRPAKDVHCMHFDATGVAKGNPSNVSGFSSRGPTWENRMKPDVVAPGSMILSAKTRAASITVKENFGVSTDPLWYFNTGTSMATPLVAGCAAVLRQALIESKASASPSAALIKAMLINGARDMGKRREEQGFGRVDLNNSFTLSKYMGDTAAKGTLKTTLVWTDIADAVLQHEVILRVTVNYDNKIETKSGTLNGPDGGSVVNAVGQVLWENLPRDAIVTVIVRLDSVLLDVTKSQRFALVWSVSEQNQ</sequence>
<comment type="caution">
    <text evidence="7">The sequence shown here is derived from an EMBL/GenBank/DDBJ whole genome shotgun (WGS) entry which is preliminary data.</text>
</comment>
<dbReference type="InterPro" id="IPR023828">
    <property type="entry name" value="Peptidase_S8_Ser-AS"/>
</dbReference>
<reference evidence="7 8" key="1">
    <citation type="submission" date="2021-07" db="EMBL/GenBank/DDBJ databases">
        <title>Genome data of Colletotrichum spaethianum.</title>
        <authorList>
            <person name="Utami Y.D."/>
            <person name="Hiruma K."/>
        </authorList>
    </citation>
    <scope>NUCLEOTIDE SEQUENCE [LARGE SCALE GENOMIC DNA]</scope>
    <source>
        <strain evidence="7 8">MAFF 242679</strain>
    </source>
</reference>
<organism evidence="7 8">
    <name type="scientific">Colletotrichum liriopes</name>
    <dbReference type="NCBI Taxonomy" id="708192"/>
    <lineage>
        <taxon>Eukaryota</taxon>
        <taxon>Fungi</taxon>
        <taxon>Dikarya</taxon>
        <taxon>Ascomycota</taxon>
        <taxon>Pezizomycotina</taxon>
        <taxon>Sordariomycetes</taxon>
        <taxon>Hypocreomycetidae</taxon>
        <taxon>Glomerellales</taxon>
        <taxon>Glomerellaceae</taxon>
        <taxon>Colletotrichum</taxon>
        <taxon>Colletotrichum spaethianum species complex</taxon>
    </lineage>
</organism>
<dbReference type="PRINTS" id="PR00723">
    <property type="entry name" value="SUBTILISIN"/>
</dbReference>
<keyword evidence="3 5" id="KW-0720">Serine protease</keyword>
<name>A0AA37GTR7_9PEZI</name>
<dbReference type="PROSITE" id="PS00138">
    <property type="entry name" value="SUBTILASE_SER"/>
    <property type="match status" value="1"/>
</dbReference>
<evidence type="ECO:0000259" key="6">
    <source>
        <dbReference type="Pfam" id="PF00082"/>
    </source>
</evidence>
<dbReference type="AlphaFoldDB" id="A0AA37GTR7"/>
<accession>A0AA37GTR7</accession>
<evidence type="ECO:0000256" key="4">
    <source>
        <dbReference type="PIRSR" id="PIRSR615500-1"/>
    </source>
</evidence>
<dbReference type="PANTHER" id="PTHR43399">
    <property type="entry name" value="SUBTILISIN-RELATED"/>
    <property type="match status" value="1"/>
</dbReference>